<dbReference type="PANTHER" id="PTHR24373">
    <property type="entry name" value="SLIT RELATED LEUCINE-RICH REPEAT NEURONAL PROTEIN"/>
    <property type="match status" value="1"/>
</dbReference>
<dbReference type="GO" id="GO:0031012">
    <property type="term" value="C:extracellular matrix"/>
    <property type="evidence" value="ECO:0007669"/>
    <property type="project" value="TreeGrafter"/>
</dbReference>
<evidence type="ECO:0000313" key="3">
    <source>
        <dbReference type="EMBL" id="CAD7251380.1"/>
    </source>
</evidence>
<dbReference type="SMART" id="SM00365">
    <property type="entry name" value="LRR_SD22"/>
    <property type="match status" value="2"/>
</dbReference>
<dbReference type="OrthoDB" id="2325980at2759"/>
<protein>
    <submittedName>
        <fullName evidence="3">Uncharacterized protein</fullName>
    </submittedName>
</protein>
<proteinExistence type="predicted"/>
<evidence type="ECO:0000256" key="1">
    <source>
        <dbReference type="ARBA" id="ARBA00022729"/>
    </source>
</evidence>
<dbReference type="AlphaFoldDB" id="A0A7R9ABZ9"/>
<dbReference type="EMBL" id="LR903022">
    <property type="protein sequence ID" value="CAD7251380.1"/>
    <property type="molecule type" value="Genomic_DNA"/>
</dbReference>
<keyword evidence="4" id="KW-1185">Reference proteome</keyword>
<dbReference type="InterPro" id="IPR001611">
    <property type="entry name" value="Leu-rich_rpt"/>
</dbReference>
<dbReference type="GO" id="GO:0005615">
    <property type="term" value="C:extracellular space"/>
    <property type="evidence" value="ECO:0007669"/>
    <property type="project" value="TreeGrafter"/>
</dbReference>
<name>A0A7R9ABZ9_9CRUS</name>
<dbReference type="InterPro" id="IPR032675">
    <property type="entry name" value="LRR_dom_sf"/>
</dbReference>
<feature type="chain" id="PRO_5036402835" evidence="2">
    <location>
        <begin position="26"/>
        <end position="451"/>
    </location>
</feature>
<dbReference type="PROSITE" id="PS51450">
    <property type="entry name" value="LRR"/>
    <property type="match status" value="2"/>
</dbReference>
<dbReference type="EMBL" id="CAJPEV010003505">
    <property type="protein sequence ID" value="CAG0899904.1"/>
    <property type="molecule type" value="Genomic_DNA"/>
</dbReference>
<evidence type="ECO:0000313" key="4">
    <source>
        <dbReference type="Proteomes" id="UP000677054"/>
    </source>
</evidence>
<dbReference type="PANTHER" id="PTHR24373:SF370">
    <property type="entry name" value="FISH-LIPS, ISOFORM E"/>
    <property type="match status" value="1"/>
</dbReference>
<organism evidence="3">
    <name type="scientific">Darwinula stevensoni</name>
    <dbReference type="NCBI Taxonomy" id="69355"/>
    <lineage>
        <taxon>Eukaryota</taxon>
        <taxon>Metazoa</taxon>
        <taxon>Ecdysozoa</taxon>
        <taxon>Arthropoda</taxon>
        <taxon>Crustacea</taxon>
        <taxon>Oligostraca</taxon>
        <taxon>Ostracoda</taxon>
        <taxon>Podocopa</taxon>
        <taxon>Podocopida</taxon>
        <taxon>Darwinulocopina</taxon>
        <taxon>Darwinuloidea</taxon>
        <taxon>Darwinulidae</taxon>
        <taxon>Darwinula</taxon>
    </lineage>
</organism>
<dbReference type="SUPFAM" id="SSF52058">
    <property type="entry name" value="L domain-like"/>
    <property type="match status" value="1"/>
</dbReference>
<gene>
    <name evidence="3" type="ORF">DSTB1V02_LOCUS11147</name>
</gene>
<feature type="signal peptide" evidence="2">
    <location>
        <begin position="1"/>
        <end position="25"/>
    </location>
</feature>
<dbReference type="Proteomes" id="UP000677054">
    <property type="component" value="Unassembled WGS sequence"/>
</dbReference>
<keyword evidence="1 2" id="KW-0732">Signal</keyword>
<sequence>MVDFKITMPPFSFFFSPYLFLVVSASKPICPARSILHCNCNDDFSMDYYDGKVQVDCSRAGSDEDIAVSLKNVSWPSTEIWQFKIYNNTRAVKLPVGILGDLTLQSVWISKTAVTRLDPSVILPSADRLVNFTLKDSRLEEFPFHITPRLRSLKNLWLRNNLLTSVPGLHSDSLEILDLEYNRIAAVEEDKWVTPNLRGLNIAATARLGGSLSSSSRQFKIYNNTRAVKLPVGILGDLTLQSVWISKTVVTRLDPSVILPSADRLVNFTLKDSQLEEFPFHITPRLRSLKNLWLRNNLLTSVPGLHSDSLEILDLEYNRIAAVEEDKWVTPNLRGLNIGHNPLSKFPSAVIRRLGKLQEFYCLGCNLGTSLAKGQLEFRTEVLKTVSLQDDSLSQIEPGALAGVRADTKVYLSRNNITILNENAFLPLLKNISRGDGLLYLEGRFRCLSPA</sequence>
<accession>A0A7R9ABZ9</accession>
<evidence type="ECO:0000256" key="2">
    <source>
        <dbReference type="SAM" id="SignalP"/>
    </source>
</evidence>
<dbReference type="InterPro" id="IPR050328">
    <property type="entry name" value="Dev_Immune_Receptor"/>
</dbReference>
<reference evidence="3" key="1">
    <citation type="submission" date="2020-11" db="EMBL/GenBank/DDBJ databases">
        <authorList>
            <person name="Tran Van P."/>
        </authorList>
    </citation>
    <scope>NUCLEOTIDE SEQUENCE</scope>
</reference>
<dbReference type="Gene3D" id="3.80.10.10">
    <property type="entry name" value="Ribonuclease Inhibitor"/>
    <property type="match status" value="2"/>
</dbReference>